<dbReference type="Gene3D" id="2.60.40.760">
    <property type="entry name" value="Expansin, cellulose-binding-like domain"/>
    <property type="match status" value="1"/>
</dbReference>
<dbReference type="Pfam" id="PF03330">
    <property type="entry name" value="DPBB_1"/>
    <property type="match status" value="1"/>
</dbReference>
<evidence type="ECO:0000259" key="6">
    <source>
        <dbReference type="PROSITE" id="PS50843"/>
    </source>
</evidence>
<dbReference type="PROSITE" id="PS50843">
    <property type="entry name" value="EXPANSIN_CBD"/>
    <property type="match status" value="1"/>
</dbReference>
<dbReference type="Pfam" id="PF01357">
    <property type="entry name" value="Expansin_C"/>
    <property type="match status" value="1"/>
</dbReference>
<dbReference type="PROSITE" id="PS50842">
    <property type="entry name" value="EXPANSIN_EG45"/>
    <property type="match status" value="1"/>
</dbReference>
<dbReference type="InterPro" id="IPR036749">
    <property type="entry name" value="Expansin_CBD_sf"/>
</dbReference>
<evidence type="ECO:0000259" key="5">
    <source>
        <dbReference type="PROSITE" id="PS50842"/>
    </source>
</evidence>
<reference evidence="8" key="1">
    <citation type="submission" date="2025-08" db="UniProtKB">
        <authorList>
            <consortium name="RefSeq"/>
        </authorList>
    </citation>
    <scope>IDENTIFICATION</scope>
</reference>
<dbReference type="InterPro" id="IPR036908">
    <property type="entry name" value="RlpA-like_sf"/>
</dbReference>
<protein>
    <submittedName>
        <fullName evidence="8">LOW QUALITY PROTEIN: expansin-like B1</fullName>
    </submittedName>
</protein>
<dbReference type="Gene3D" id="2.40.40.10">
    <property type="entry name" value="RlpA-like domain"/>
    <property type="match status" value="1"/>
</dbReference>
<feature type="signal peptide" evidence="4">
    <location>
        <begin position="1"/>
        <end position="27"/>
    </location>
</feature>
<organism evidence="7 8">
    <name type="scientific">Dioscorea cayennensis subsp. rotundata</name>
    <name type="common">White Guinea yam</name>
    <name type="synonym">Dioscorea rotundata</name>
    <dbReference type="NCBI Taxonomy" id="55577"/>
    <lineage>
        <taxon>Eukaryota</taxon>
        <taxon>Viridiplantae</taxon>
        <taxon>Streptophyta</taxon>
        <taxon>Embryophyta</taxon>
        <taxon>Tracheophyta</taxon>
        <taxon>Spermatophyta</taxon>
        <taxon>Magnoliopsida</taxon>
        <taxon>Liliopsida</taxon>
        <taxon>Dioscoreales</taxon>
        <taxon>Dioscoreaceae</taxon>
        <taxon>Dioscorea</taxon>
    </lineage>
</organism>
<proteinExistence type="inferred from homology"/>
<keyword evidence="2" id="KW-0964">Secreted</keyword>
<dbReference type="AlphaFoldDB" id="A0AB40B7P5"/>
<name>A0AB40B7P5_DIOCR</name>
<accession>A0AB40B7P5</accession>
<keyword evidence="7" id="KW-1185">Reference proteome</keyword>
<evidence type="ECO:0000313" key="8">
    <source>
        <dbReference type="RefSeq" id="XP_039122789.1"/>
    </source>
</evidence>
<evidence type="ECO:0000256" key="2">
    <source>
        <dbReference type="ARBA" id="ARBA00022525"/>
    </source>
</evidence>
<dbReference type="InterPro" id="IPR007112">
    <property type="entry name" value="Expansin/allergen_DPBB_dom"/>
</dbReference>
<dbReference type="GO" id="GO:0005576">
    <property type="term" value="C:extracellular region"/>
    <property type="evidence" value="ECO:0007669"/>
    <property type="project" value="UniProtKB-SubCell"/>
</dbReference>
<feature type="domain" description="Expansin-like CBD" evidence="6">
    <location>
        <begin position="168"/>
        <end position="252"/>
    </location>
</feature>
<gene>
    <name evidence="8" type="primary">LOC120259275</name>
</gene>
<evidence type="ECO:0000256" key="3">
    <source>
        <dbReference type="RuleBase" id="RU003460"/>
    </source>
</evidence>
<evidence type="ECO:0000313" key="7">
    <source>
        <dbReference type="Proteomes" id="UP001515500"/>
    </source>
</evidence>
<dbReference type="SUPFAM" id="SSF49590">
    <property type="entry name" value="PHL pollen allergen"/>
    <property type="match status" value="1"/>
</dbReference>
<sequence length="257" mass="27470">MAISSSSKLLVLHFLFALYLCQSPARADTTAFIHSRAAYYPNSDQQGTSDGACGYKTFGATLNGGDVSAASNLYRNGVGCGACYQVRCTGNSLCSPNGVTIVITDQGASGNTDFILSQHAFSKMGLTADAGASLLSLGVVDIEYRRISCSWPNKNITFKIDEASNFPGYLAFLIEYQQGAKDITAVQICETVNLTCKLLNRSYGTVWTANPPPSGPLLIKMLVSGDEDGDETWLVPINTIPENWKAGDSYDSGVQLN</sequence>
<dbReference type="InterPro" id="IPR007118">
    <property type="entry name" value="Expan_Lol_pI"/>
</dbReference>
<dbReference type="PANTHER" id="PTHR31692:SF92">
    <property type="entry name" value="EXPANSIN-LIKE B1"/>
    <property type="match status" value="1"/>
</dbReference>
<dbReference type="PRINTS" id="PR01225">
    <property type="entry name" value="EXPANSNFAMLY"/>
</dbReference>
<keyword evidence="4" id="KW-0732">Signal</keyword>
<feature type="domain" description="Expansin-like EG45" evidence="5">
    <location>
        <begin position="50"/>
        <end position="154"/>
    </location>
</feature>
<evidence type="ECO:0000256" key="4">
    <source>
        <dbReference type="SAM" id="SignalP"/>
    </source>
</evidence>
<dbReference type="InterPro" id="IPR007117">
    <property type="entry name" value="Expansin_CBD"/>
</dbReference>
<dbReference type="SUPFAM" id="SSF50685">
    <property type="entry name" value="Barwin-like endoglucanases"/>
    <property type="match status" value="1"/>
</dbReference>
<dbReference type="Proteomes" id="UP001515500">
    <property type="component" value="Chromosome 4"/>
</dbReference>
<dbReference type="InterPro" id="IPR009009">
    <property type="entry name" value="RlpA-like_DPBB"/>
</dbReference>
<dbReference type="PANTHER" id="PTHR31692">
    <property type="entry name" value="EXPANSIN-B3"/>
    <property type="match status" value="1"/>
</dbReference>
<comment type="similarity">
    <text evidence="3">Belongs to the expansin family.</text>
</comment>
<feature type="chain" id="PRO_5044330308" evidence="4">
    <location>
        <begin position="28"/>
        <end position="257"/>
    </location>
</feature>
<evidence type="ECO:0000256" key="1">
    <source>
        <dbReference type="ARBA" id="ARBA00004613"/>
    </source>
</evidence>
<comment type="subcellular location">
    <subcellularLocation>
        <location evidence="1">Secreted</location>
    </subcellularLocation>
</comment>
<dbReference type="CDD" id="cd22277">
    <property type="entry name" value="DPBB_EXLB_N"/>
    <property type="match status" value="1"/>
</dbReference>
<dbReference type="GeneID" id="120259275"/>
<dbReference type="RefSeq" id="XP_039122789.1">
    <property type="nucleotide sequence ID" value="XM_039266855.1"/>
</dbReference>